<protein>
    <submittedName>
        <fullName evidence="7">ABC transporter, substrate-binding protein, family 5</fullName>
    </submittedName>
</protein>
<dbReference type="EMBL" id="LRQE01000039">
    <property type="protein sequence ID" value="KXA28902.1"/>
    <property type="molecule type" value="Genomic_DNA"/>
</dbReference>
<dbReference type="PANTHER" id="PTHR30290">
    <property type="entry name" value="PERIPLASMIC BINDING COMPONENT OF ABC TRANSPORTER"/>
    <property type="match status" value="1"/>
</dbReference>
<dbReference type="Gene3D" id="3.90.76.10">
    <property type="entry name" value="Dipeptide-binding Protein, Domain 1"/>
    <property type="match status" value="1"/>
</dbReference>
<dbReference type="InterPro" id="IPR000914">
    <property type="entry name" value="SBP_5_dom"/>
</dbReference>
<name>A0A133PK29_9FIRM</name>
<dbReference type="InterPro" id="IPR039424">
    <property type="entry name" value="SBP_5"/>
</dbReference>
<accession>A0A133PK29</accession>
<evidence type="ECO:0000256" key="4">
    <source>
        <dbReference type="ARBA" id="ARBA00022729"/>
    </source>
</evidence>
<dbReference type="PANTHER" id="PTHR30290:SF9">
    <property type="entry name" value="OLIGOPEPTIDE-BINDING PROTEIN APPA"/>
    <property type="match status" value="1"/>
</dbReference>
<dbReference type="Pfam" id="PF00496">
    <property type="entry name" value="SBP_bac_5"/>
    <property type="match status" value="1"/>
</dbReference>
<evidence type="ECO:0000256" key="5">
    <source>
        <dbReference type="SAM" id="SignalP"/>
    </source>
</evidence>
<evidence type="ECO:0000313" key="8">
    <source>
        <dbReference type="Proteomes" id="UP000070174"/>
    </source>
</evidence>
<dbReference type="InterPro" id="IPR023765">
    <property type="entry name" value="SBP_5_CS"/>
</dbReference>
<evidence type="ECO:0000313" key="7">
    <source>
        <dbReference type="EMBL" id="KXA28902.1"/>
    </source>
</evidence>
<feature type="chain" id="PRO_5038894020" evidence="5">
    <location>
        <begin position="22"/>
        <end position="510"/>
    </location>
</feature>
<dbReference type="GO" id="GO:0042597">
    <property type="term" value="C:periplasmic space"/>
    <property type="evidence" value="ECO:0007669"/>
    <property type="project" value="UniProtKB-ARBA"/>
</dbReference>
<dbReference type="Gene3D" id="3.40.190.10">
    <property type="entry name" value="Periplasmic binding protein-like II"/>
    <property type="match status" value="1"/>
</dbReference>
<evidence type="ECO:0000259" key="6">
    <source>
        <dbReference type="Pfam" id="PF00496"/>
    </source>
</evidence>
<dbReference type="SUPFAM" id="SSF53850">
    <property type="entry name" value="Periplasmic binding protein-like II"/>
    <property type="match status" value="1"/>
</dbReference>
<keyword evidence="4 5" id="KW-0732">Signal</keyword>
<comment type="similarity">
    <text evidence="2">Belongs to the bacterial solute-binding protein 5 family.</text>
</comment>
<keyword evidence="3" id="KW-0813">Transport</keyword>
<dbReference type="GO" id="GO:0015833">
    <property type="term" value="P:peptide transport"/>
    <property type="evidence" value="ECO:0007669"/>
    <property type="project" value="TreeGrafter"/>
</dbReference>
<feature type="signal peptide" evidence="5">
    <location>
        <begin position="1"/>
        <end position="21"/>
    </location>
</feature>
<dbReference type="PROSITE" id="PS51257">
    <property type="entry name" value="PROKAR_LIPOPROTEIN"/>
    <property type="match status" value="1"/>
</dbReference>
<dbReference type="Proteomes" id="UP000070174">
    <property type="component" value="Unassembled WGS sequence"/>
</dbReference>
<dbReference type="GO" id="GO:0043190">
    <property type="term" value="C:ATP-binding cassette (ABC) transporter complex"/>
    <property type="evidence" value="ECO:0007669"/>
    <property type="project" value="InterPro"/>
</dbReference>
<dbReference type="CDD" id="cd00995">
    <property type="entry name" value="PBP2_NikA_DppA_OppA_like"/>
    <property type="match status" value="1"/>
</dbReference>
<gene>
    <name evidence="7" type="ORF">HMPREF3229_01534</name>
</gene>
<sequence length="510" mass="56965">MIMKKRVIIGMLLVLSLFMTACSSKDKSGEGGKLLKVAVSEDTTTLEPNALNDDYAENILIQVYDTLVKRNAKGELVNSLAESIENPDPQTFKIKLRDGVKFSDGSPLTADDVIFTLQRAAGSEKFKSFYGKIDPNSYQKEDDLTFSFKLTEPDAAFLNSLSHPAVSIVSKAYVEGGADLATAPMGTGPFVLDEWVQNDHATFSVNENYWGDKPSIAGIEMKVIPEASQRIIELESGGVDLAYKIDPSEIPNIEENKDLTLYRKLDNSVHFIGFNMDKAPFDKKEAREAMVNAIDMNSIFETVYMNSGKLATSPINPNFKYSIADSLEANKVNKEKAKELFAAAGVGEGTNISIYTSDNTQRVNVATMMQAQLKEYGIGLNIERLEWGAFMDALKRKEHNMFIMSWNPSIVDAHYELFQPFHSSNKGQGPNFMYFGNEELDNLIKEGLSTVDDAKRAEIYKRAQEIINQEYPWLYICYGETLVAANSRVEGLQLLPKYPQELKDVTLLEK</sequence>
<comment type="subcellular location">
    <subcellularLocation>
        <location evidence="1">Cell membrane</location>
        <topology evidence="1">Lipid-anchor</topology>
    </subcellularLocation>
</comment>
<dbReference type="PATRIC" id="fig|54005.3.peg.1497"/>
<evidence type="ECO:0000256" key="2">
    <source>
        <dbReference type="ARBA" id="ARBA00005695"/>
    </source>
</evidence>
<dbReference type="AlphaFoldDB" id="A0A133PK29"/>
<evidence type="ECO:0000256" key="3">
    <source>
        <dbReference type="ARBA" id="ARBA00022448"/>
    </source>
</evidence>
<dbReference type="PROSITE" id="PS01040">
    <property type="entry name" value="SBP_BACTERIAL_5"/>
    <property type="match status" value="1"/>
</dbReference>
<reference evidence="7 8" key="1">
    <citation type="submission" date="2016-01" db="EMBL/GenBank/DDBJ databases">
        <authorList>
            <person name="Oliw E.H."/>
        </authorList>
    </citation>
    <scope>NUCLEOTIDE SEQUENCE [LARGE SCALE GENOMIC DNA]</scope>
    <source>
        <strain evidence="7 8">CMW7756A</strain>
    </source>
</reference>
<comment type="caution">
    <text evidence="7">The sequence shown here is derived from an EMBL/GenBank/DDBJ whole genome shotgun (WGS) entry which is preliminary data.</text>
</comment>
<dbReference type="GO" id="GO:1904680">
    <property type="term" value="F:peptide transmembrane transporter activity"/>
    <property type="evidence" value="ECO:0007669"/>
    <property type="project" value="TreeGrafter"/>
</dbReference>
<dbReference type="InterPro" id="IPR030678">
    <property type="entry name" value="Peptide/Ni-bd"/>
</dbReference>
<feature type="domain" description="Solute-binding protein family 5" evidence="6">
    <location>
        <begin position="75"/>
        <end position="427"/>
    </location>
</feature>
<proteinExistence type="inferred from homology"/>
<evidence type="ECO:0000256" key="1">
    <source>
        <dbReference type="ARBA" id="ARBA00004193"/>
    </source>
</evidence>
<dbReference type="Gene3D" id="3.10.105.10">
    <property type="entry name" value="Dipeptide-binding Protein, Domain 3"/>
    <property type="match status" value="1"/>
</dbReference>
<dbReference type="PIRSF" id="PIRSF002741">
    <property type="entry name" value="MppA"/>
    <property type="match status" value="1"/>
</dbReference>
<organism evidence="7">
    <name type="scientific">Peptoniphilus harei</name>
    <dbReference type="NCBI Taxonomy" id="54005"/>
    <lineage>
        <taxon>Bacteria</taxon>
        <taxon>Bacillati</taxon>
        <taxon>Bacillota</taxon>
        <taxon>Tissierellia</taxon>
        <taxon>Tissierellales</taxon>
        <taxon>Peptoniphilaceae</taxon>
        <taxon>Peptoniphilus</taxon>
    </lineage>
</organism>